<dbReference type="Pfam" id="PF15943">
    <property type="entry name" value="YdaS_toxin"/>
    <property type="match status" value="1"/>
</dbReference>
<organism evidence="1 2">
    <name type="scientific">Albidovulum inexpectatum</name>
    <dbReference type="NCBI Taxonomy" id="196587"/>
    <lineage>
        <taxon>Bacteria</taxon>
        <taxon>Pseudomonadati</taxon>
        <taxon>Pseudomonadota</taxon>
        <taxon>Alphaproteobacteria</taxon>
        <taxon>Rhodobacterales</taxon>
        <taxon>Paracoccaceae</taxon>
        <taxon>Albidovulum</taxon>
    </lineage>
</organism>
<dbReference type="RefSeq" id="WP_146065169.1">
    <property type="nucleotide sequence ID" value="NZ_PRDS01000009.1"/>
</dbReference>
<dbReference type="AlphaFoldDB" id="A0A2S5JEP3"/>
<protein>
    <submittedName>
        <fullName evidence="1">YdaS antitoxin of YdaST toxin-antitoxin system</fullName>
    </submittedName>
</protein>
<dbReference type="EMBL" id="PRDS01000009">
    <property type="protein sequence ID" value="PPB79785.1"/>
    <property type="molecule type" value="Genomic_DNA"/>
</dbReference>
<dbReference type="InterPro" id="IPR059216">
    <property type="entry name" value="LeuA_carph_isopro_dom"/>
</dbReference>
<sequence>MLKQSILHRMNQKELISIWGSAAALARALNKPEATVNHWFQRGSIPAKHDAAIIEAARRAGHVVTPEDLFKLRQEMARRMERAA</sequence>
<dbReference type="InterPro" id="IPR031856">
    <property type="entry name" value="YdaS_toxin-like"/>
</dbReference>
<dbReference type="Gene3D" id="1.10.260.40">
    <property type="entry name" value="lambda repressor-like DNA-binding domains"/>
    <property type="match status" value="1"/>
</dbReference>
<reference evidence="1 2" key="1">
    <citation type="submission" date="2018-01" db="EMBL/GenBank/DDBJ databases">
        <title>Genomic Encyclopedia of Archaeal and Bacterial Type Strains, Phase II (KMG-II): from individual species to whole genera.</title>
        <authorList>
            <person name="Goeker M."/>
        </authorList>
    </citation>
    <scope>NUCLEOTIDE SEQUENCE [LARGE SCALE GENOMIC DNA]</scope>
    <source>
        <strain evidence="1 2">DSM 12048</strain>
    </source>
</reference>
<keyword evidence="2" id="KW-1185">Reference proteome</keyword>
<evidence type="ECO:0000313" key="1">
    <source>
        <dbReference type="EMBL" id="PPB79785.1"/>
    </source>
</evidence>
<dbReference type="NCBIfam" id="NF046037">
    <property type="entry name" value="carphisopro"/>
    <property type="match status" value="1"/>
</dbReference>
<dbReference type="Proteomes" id="UP000239736">
    <property type="component" value="Unassembled WGS sequence"/>
</dbReference>
<gene>
    <name evidence="1" type="ORF">LV82_02576</name>
</gene>
<proteinExistence type="predicted"/>
<dbReference type="GO" id="GO:0003677">
    <property type="term" value="F:DNA binding"/>
    <property type="evidence" value="ECO:0007669"/>
    <property type="project" value="InterPro"/>
</dbReference>
<comment type="caution">
    <text evidence="1">The sequence shown here is derived from an EMBL/GenBank/DDBJ whole genome shotgun (WGS) entry which is preliminary data.</text>
</comment>
<accession>A0A2S5JEP3</accession>
<name>A0A2S5JEP3_9RHOB</name>
<dbReference type="OrthoDB" id="7874580at2"/>
<dbReference type="SUPFAM" id="SSF47413">
    <property type="entry name" value="lambda repressor-like DNA-binding domains"/>
    <property type="match status" value="1"/>
</dbReference>
<evidence type="ECO:0000313" key="2">
    <source>
        <dbReference type="Proteomes" id="UP000239736"/>
    </source>
</evidence>
<dbReference type="InterPro" id="IPR010982">
    <property type="entry name" value="Lambda_DNA-bd_dom_sf"/>
</dbReference>